<dbReference type="InterPro" id="IPR040853">
    <property type="entry name" value="RapA2_cadherin-like"/>
</dbReference>
<dbReference type="InterPro" id="IPR010221">
    <property type="entry name" value="VCBS_dom"/>
</dbReference>
<organism evidence="3 4">
    <name type="scientific">Enterovibrio coralii</name>
    <dbReference type="NCBI Taxonomy" id="294935"/>
    <lineage>
        <taxon>Bacteria</taxon>
        <taxon>Pseudomonadati</taxon>
        <taxon>Pseudomonadota</taxon>
        <taxon>Gammaproteobacteria</taxon>
        <taxon>Vibrionales</taxon>
        <taxon>Vibrionaceae</taxon>
        <taxon>Enterovibrio</taxon>
    </lineage>
</organism>
<dbReference type="STRING" id="294935.ATN88_24635"/>
<protein>
    <submittedName>
        <fullName evidence="3">Uncharacterized protein</fullName>
    </submittedName>
</protein>
<name>A0A135IAU6_9GAMM</name>
<evidence type="ECO:0000313" key="3">
    <source>
        <dbReference type="EMBL" id="KXF82577.1"/>
    </source>
</evidence>
<dbReference type="Pfam" id="PF17892">
    <property type="entry name" value="Cadherin_5"/>
    <property type="match status" value="1"/>
</dbReference>
<dbReference type="EMBL" id="LNTY01000019">
    <property type="protein sequence ID" value="KXF82577.1"/>
    <property type="molecule type" value="Genomic_DNA"/>
</dbReference>
<accession>A0A135IAU6</accession>
<evidence type="ECO:0000259" key="1">
    <source>
        <dbReference type="Pfam" id="PF17803"/>
    </source>
</evidence>
<dbReference type="InterPro" id="IPR041690">
    <property type="entry name" value="Cadherin_5"/>
</dbReference>
<sequence>MAVTLVLSQVVGQAFVVKPDGETVPAQPNVALQTGDVLSVPNGKNAWIVTEDQEQIDVLDEALFVGEEGIEGLDLPADVLDIIAAIEEGDDPTQKEGTETAAGEGAAGSALGAQSIIESNNARGGINSITGFDTQGLQDRGLSADQSDSLLNARYASLLSSQAQEDEYVAPVFSPITISFEEDGDITLSREDILPFITGGDTDNIQITNIIPSIEGATVIQNADGSFTLRPPEDFNGEMSFKVEISDGVTTTSGDVSVTVTSVEDAPEVELTAVPLTEDSNVSEGSVIANISTNDGDGDRLEVTITNDPNGYFAIEDGNVVLTAAGQAAIDDDTLALEEISVTVAVSDGKTTVEETVSVPITRTDDDAVVEGDTEATVSDPSGVAPGTASGVLNVVDIDSNNQTTLNNETIRGEYGTLVLENGAWTYTTDNDKVAPLAEGEQATDTFTVTASDGSEHQSF</sequence>
<dbReference type="Gene3D" id="2.60.40.10">
    <property type="entry name" value="Immunoglobulins"/>
    <property type="match status" value="1"/>
</dbReference>
<evidence type="ECO:0000313" key="4">
    <source>
        <dbReference type="Proteomes" id="UP000070529"/>
    </source>
</evidence>
<comment type="caution">
    <text evidence="3">The sequence shown here is derived from an EMBL/GenBank/DDBJ whole genome shotgun (WGS) entry which is preliminary data.</text>
</comment>
<evidence type="ECO:0000259" key="2">
    <source>
        <dbReference type="Pfam" id="PF17892"/>
    </source>
</evidence>
<dbReference type="Pfam" id="PF17803">
    <property type="entry name" value="Cadherin_4"/>
    <property type="match status" value="1"/>
</dbReference>
<dbReference type="OrthoDB" id="5242130at2"/>
<keyword evidence="4" id="KW-1185">Reference proteome</keyword>
<dbReference type="InterPro" id="IPR013783">
    <property type="entry name" value="Ig-like_fold"/>
</dbReference>
<dbReference type="NCBIfam" id="TIGR01965">
    <property type="entry name" value="VCBS_repeat"/>
    <property type="match status" value="1"/>
</dbReference>
<dbReference type="Proteomes" id="UP000070529">
    <property type="component" value="Unassembled WGS sequence"/>
</dbReference>
<feature type="domain" description="Cadherin-like" evidence="2">
    <location>
        <begin position="170"/>
        <end position="261"/>
    </location>
</feature>
<feature type="domain" description="RapA2 cadherin-like" evidence="1">
    <location>
        <begin position="356"/>
        <end position="427"/>
    </location>
</feature>
<reference evidence="3 4" key="1">
    <citation type="submission" date="2015-11" db="EMBL/GenBank/DDBJ databases">
        <title>Genomic Taxonomy of the Vibrionaceae.</title>
        <authorList>
            <person name="Gomez-Gil B."/>
            <person name="Enciso-Ibarra J."/>
        </authorList>
    </citation>
    <scope>NUCLEOTIDE SEQUENCE [LARGE SCALE GENOMIC DNA]</scope>
    <source>
        <strain evidence="3 4">CAIM 912</strain>
    </source>
</reference>
<dbReference type="RefSeq" id="WP_067413084.1">
    <property type="nucleotide sequence ID" value="NZ_LNTY01000019.1"/>
</dbReference>
<dbReference type="AlphaFoldDB" id="A0A135IAU6"/>
<proteinExistence type="predicted"/>
<gene>
    <name evidence="3" type="ORF">ATN88_24635</name>
</gene>